<sequence>MVQKLIYQPPPRTHFLWWCAAILCALLTTAVIIAGIIVFVGYLVIHPRVPVISVVDAHLLHFSYDGAGILVTQINIVVRSQNDNMKAHASFSNFNLELFYDGIRIAVLSTAAPYEVRKNSSVDFNYEYTSDPIPLNPEQMDDVDAYLKEDEVRFDLKGGVRARWKVGVLGSVRFLCHLNCQLHFHPSNGSYISRRCTSKAK</sequence>
<dbReference type="GO" id="GO:0005886">
    <property type="term" value="C:plasma membrane"/>
    <property type="evidence" value="ECO:0007669"/>
    <property type="project" value="TreeGrafter"/>
</dbReference>
<dbReference type="GO" id="GO:0098542">
    <property type="term" value="P:defense response to other organism"/>
    <property type="evidence" value="ECO:0007669"/>
    <property type="project" value="InterPro"/>
</dbReference>
<evidence type="ECO:0000313" key="5">
    <source>
        <dbReference type="RefSeq" id="XP_011012263.1"/>
    </source>
</evidence>
<keyword evidence="3" id="KW-1133">Transmembrane helix</keyword>
<dbReference type="AlphaFoldDB" id="A0AAJ6TJ47"/>
<dbReference type="GeneID" id="105116553"/>
<dbReference type="Proteomes" id="UP000694918">
    <property type="component" value="Unplaced"/>
</dbReference>
<reference evidence="5" key="1">
    <citation type="submission" date="2025-08" db="UniProtKB">
        <authorList>
            <consortium name="RefSeq"/>
        </authorList>
    </citation>
    <scope>IDENTIFICATION</scope>
</reference>
<keyword evidence="4" id="KW-1185">Reference proteome</keyword>
<comment type="subcellular location">
    <subcellularLocation>
        <location evidence="1">Membrane</location>
    </subcellularLocation>
</comment>
<gene>
    <name evidence="5" type="primary">LOC105116553</name>
</gene>
<keyword evidence="2 3" id="KW-0472">Membrane</keyword>
<protein>
    <submittedName>
        <fullName evidence="5">Uncharacterized protein LOC105116553</fullName>
    </submittedName>
</protein>
<dbReference type="PANTHER" id="PTHR31234">
    <property type="entry name" value="LATE EMBRYOGENESIS ABUNDANT (LEA) HYDROXYPROLINE-RICH GLYCOPROTEIN FAMILY"/>
    <property type="match status" value="1"/>
</dbReference>
<dbReference type="KEGG" id="peu:105116553"/>
<organism evidence="4 5">
    <name type="scientific">Populus euphratica</name>
    <name type="common">Euphrates poplar</name>
    <dbReference type="NCBI Taxonomy" id="75702"/>
    <lineage>
        <taxon>Eukaryota</taxon>
        <taxon>Viridiplantae</taxon>
        <taxon>Streptophyta</taxon>
        <taxon>Embryophyta</taxon>
        <taxon>Tracheophyta</taxon>
        <taxon>Spermatophyta</taxon>
        <taxon>Magnoliopsida</taxon>
        <taxon>eudicotyledons</taxon>
        <taxon>Gunneridae</taxon>
        <taxon>Pentapetalae</taxon>
        <taxon>rosids</taxon>
        <taxon>fabids</taxon>
        <taxon>Malpighiales</taxon>
        <taxon>Salicaceae</taxon>
        <taxon>Saliceae</taxon>
        <taxon>Populus</taxon>
    </lineage>
</organism>
<proteinExistence type="predicted"/>
<dbReference type="PANTHER" id="PTHR31234:SF66">
    <property type="entry name" value="LATE EMBRYOGENESIS ABUNDANT PROTEIN"/>
    <property type="match status" value="1"/>
</dbReference>
<name>A0AAJ6TJ47_POPEU</name>
<dbReference type="InterPro" id="IPR044839">
    <property type="entry name" value="NDR1-like"/>
</dbReference>
<evidence type="ECO:0000256" key="3">
    <source>
        <dbReference type="SAM" id="Phobius"/>
    </source>
</evidence>
<keyword evidence="3" id="KW-0812">Transmembrane</keyword>
<evidence type="ECO:0000313" key="4">
    <source>
        <dbReference type="Proteomes" id="UP000694918"/>
    </source>
</evidence>
<dbReference type="RefSeq" id="XP_011012263.1">
    <property type="nucleotide sequence ID" value="XM_011013961.1"/>
</dbReference>
<evidence type="ECO:0000256" key="2">
    <source>
        <dbReference type="ARBA" id="ARBA00023136"/>
    </source>
</evidence>
<feature type="transmembrane region" description="Helical" evidence="3">
    <location>
        <begin position="15"/>
        <end position="45"/>
    </location>
</feature>
<accession>A0AAJ6TJ47</accession>
<evidence type="ECO:0000256" key="1">
    <source>
        <dbReference type="ARBA" id="ARBA00004370"/>
    </source>
</evidence>